<sequence length="674" mass="77830">GKQTSGRYSRYTLGRLLLDSVMATFKRRKTLPNSVQPSGYESKTHPSASPSNDEEWSTEKLIEASRQLPLRLERLEHENKDLRQQLQSLHQSHSNENRELSAEVQRLRQRLATVAERKVNMNQRRTENTLSSNRQSELEAEYRNNFRDGKRLDAVELIEKKMKKSRSQELSVEDQLKAYRLACYIFELSYECAEKARIGFLSYYSSLLDTLVTDAPCVGLGDGKYKLPDVLPARPKDVPQDYTNEVMVFVKEAAGRENLNLEKLAVKRELKVKWKENKKKEEILPSFDKSLKKELKGYIEYCTRFSWRAVTQVPPLKIDYNSWTFNPLSHSESQAFPSLAKPNASQRNSKRSLLYGFMAGTTVGLEELVGSVVFHCPCEGHFAYGLAFLWVPAMLLFLAGILVDRDLWKFATICKRRRKKYLTFRYLKALFLTPYVFIRACIAPAAWLVLSFLRQQYYTCAYFGPPLVDKDATKSNTTDRCLRYFEAGTRSEQLEERYKTHSQIAGWSLLLIVVSTLFTSIFIRRCLKKAKQLEIPSLEYYRHIEAKEALVRFHIKAKEIAKESAERSVEKSFEKVENKDFDERIKEVSHDVYYRYGLFFIIPESPAFHTPEGVAEKAPQFLSCGIDATDNRPSFSNDQNSGKILTTCECQHKPRQTVSKVSLHRQNAVTETTV</sequence>
<evidence type="ECO:0000256" key="11">
    <source>
        <dbReference type="SAM" id="Phobius"/>
    </source>
</evidence>
<evidence type="ECO:0000256" key="5">
    <source>
        <dbReference type="ARBA" id="ARBA00022989"/>
    </source>
</evidence>
<gene>
    <name evidence="12" type="ORF">PMEA_00027332</name>
</gene>
<dbReference type="GO" id="GO:1904669">
    <property type="term" value="P:ATP export"/>
    <property type="evidence" value="ECO:0007669"/>
    <property type="project" value="UniProtKB-ARBA"/>
</dbReference>
<dbReference type="Pfam" id="PF14798">
    <property type="entry name" value="Ca_hom_mod"/>
    <property type="match status" value="1"/>
</dbReference>
<keyword evidence="4 11" id="KW-0812">Transmembrane</keyword>
<feature type="non-terminal residue" evidence="12">
    <location>
        <position position="1"/>
    </location>
</feature>
<evidence type="ECO:0000256" key="9">
    <source>
        <dbReference type="SAM" id="Coils"/>
    </source>
</evidence>
<name>A0AAU9XNH8_9CNID</name>
<evidence type="ECO:0000256" key="2">
    <source>
        <dbReference type="ARBA" id="ARBA00008497"/>
    </source>
</evidence>
<keyword evidence="5 11" id="KW-1133">Transmembrane helix</keyword>
<evidence type="ECO:0000256" key="4">
    <source>
        <dbReference type="ARBA" id="ARBA00022692"/>
    </source>
</evidence>
<evidence type="ECO:0000256" key="6">
    <source>
        <dbReference type="ARBA" id="ARBA00023065"/>
    </source>
</evidence>
<keyword evidence="13" id="KW-1185">Reference proteome</keyword>
<protein>
    <submittedName>
        <fullName evidence="12">Uncharacterized protein</fullName>
    </submittedName>
</protein>
<comment type="similarity">
    <text evidence="2">Belongs to the CALHM family.</text>
</comment>
<keyword evidence="7 11" id="KW-0472">Membrane</keyword>
<evidence type="ECO:0000256" key="1">
    <source>
        <dbReference type="ARBA" id="ARBA00004141"/>
    </source>
</evidence>
<evidence type="ECO:0000256" key="3">
    <source>
        <dbReference type="ARBA" id="ARBA00022448"/>
    </source>
</evidence>
<evidence type="ECO:0000256" key="7">
    <source>
        <dbReference type="ARBA" id="ARBA00023136"/>
    </source>
</evidence>
<feature type="transmembrane region" description="Helical" evidence="11">
    <location>
        <begin position="504"/>
        <end position="523"/>
    </location>
</feature>
<reference evidence="12 13" key="1">
    <citation type="submission" date="2022-05" db="EMBL/GenBank/DDBJ databases">
        <authorList>
            <consortium name="Genoscope - CEA"/>
            <person name="William W."/>
        </authorList>
    </citation>
    <scope>NUCLEOTIDE SEQUENCE [LARGE SCALE GENOMIC DNA]</scope>
</reference>
<feature type="transmembrane region" description="Helical" evidence="11">
    <location>
        <begin position="424"/>
        <end position="449"/>
    </location>
</feature>
<dbReference type="InterPro" id="IPR029569">
    <property type="entry name" value="CALHM"/>
</dbReference>
<dbReference type="PANTHER" id="PTHR32261">
    <property type="entry name" value="CALCIUM HOMEOSTASIS MODULATOR PROTEIN"/>
    <property type="match status" value="1"/>
</dbReference>
<proteinExistence type="inferred from homology"/>
<keyword evidence="6" id="KW-0406">Ion transport</keyword>
<evidence type="ECO:0000313" key="12">
    <source>
        <dbReference type="EMBL" id="CAH3153913.1"/>
    </source>
</evidence>
<dbReference type="GO" id="GO:0005261">
    <property type="term" value="F:monoatomic cation channel activity"/>
    <property type="evidence" value="ECO:0007669"/>
    <property type="project" value="TreeGrafter"/>
</dbReference>
<dbReference type="EMBL" id="CALNXJ010000054">
    <property type="protein sequence ID" value="CAH3153913.1"/>
    <property type="molecule type" value="Genomic_DNA"/>
</dbReference>
<comment type="subcellular location">
    <subcellularLocation>
        <location evidence="1">Membrane</location>
        <topology evidence="1">Multi-pass membrane protein</topology>
    </subcellularLocation>
</comment>
<feature type="coiled-coil region" evidence="9">
    <location>
        <begin position="65"/>
        <end position="124"/>
    </location>
</feature>
<feature type="transmembrane region" description="Helical" evidence="11">
    <location>
        <begin position="382"/>
        <end position="403"/>
    </location>
</feature>
<dbReference type="AlphaFoldDB" id="A0AAU9XNH8"/>
<evidence type="ECO:0000256" key="10">
    <source>
        <dbReference type="SAM" id="MobiDB-lite"/>
    </source>
</evidence>
<comment type="caution">
    <text evidence="12">The sequence shown here is derived from an EMBL/GenBank/DDBJ whole genome shotgun (WGS) entry which is preliminary data.</text>
</comment>
<evidence type="ECO:0000313" key="13">
    <source>
        <dbReference type="Proteomes" id="UP001159428"/>
    </source>
</evidence>
<dbReference type="GO" id="GO:0005886">
    <property type="term" value="C:plasma membrane"/>
    <property type="evidence" value="ECO:0007669"/>
    <property type="project" value="TreeGrafter"/>
</dbReference>
<feature type="compositionally biased region" description="Polar residues" evidence="10">
    <location>
        <begin position="31"/>
        <end position="51"/>
    </location>
</feature>
<dbReference type="PANTHER" id="PTHR32261:SF1">
    <property type="entry name" value="CALCIUM HOMEOSTASIS MODULATOR PROTEIN"/>
    <property type="match status" value="1"/>
</dbReference>
<keyword evidence="9" id="KW-0175">Coiled coil</keyword>
<organism evidence="12 13">
    <name type="scientific">Pocillopora meandrina</name>
    <dbReference type="NCBI Taxonomy" id="46732"/>
    <lineage>
        <taxon>Eukaryota</taxon>
        <taxon>Metazoa</taxon>
        <taxon>Cnidaria</taxon>
        <taxon>Anthozoa</taxon>
        <taxon>Hexacorallia</taxon>
        <taxon>Scleractinia</taxon>
        <taxon>Astrocoeniina</taxon>
        <taxon>Pocilloporidae</taxon>
        <taxon>Pocillopora</taxon>
    </lineage>
</organism>
<dbReference type="Proteomes" id="UP001159428">
    <property type="component" value="Unassembled WGS sequence"/>
</dbReference>
<keyword evidence="3" id="KW-0813">Transport</keyword>
<feature type="region of interest" description="Disordered" evidence="10">
    <location>
        <begin position="29"/>
        <end position="58"/>
    </location>
</feature>
<evidence type="ECO:0000256" key="8">
    <source>
        <dbReference type="ARBA" id="ARBA00023303"/>
    </source>
</evidence>
<accession>A0AAU9XNH8</accession>
<keyword evidence="8" id="KW-0407">Ion channel</keyword>